<organism evidence="1 2">
    <name type="scientific">Acorus calamus</name>
    <name type="common">Sweet flag</name>
    <dbReference type="NCBI Taxonomy" id="4465"/>
    <lineage>
        <taxon>Eukaryota</taxon>
        <taxon>Viridiplantae</taxon>
        <taxon>Streptophyta</taxon>
        <taxon>Embryophyta</taxon>
        <taxon>Tracheophyta</taxon>
        <taxon>Spermatophyta</taxon>
        <taxon>Magnoliopsida</taxon>
        <taxon>Liliopsida</taxon>
        <taxon>Acoraceae</taxon>
        <taxon>Acorus</taxon>
    </lineage>
</organism>
<dbReference type="AlphaFoldDB" id="A0AAV9F434"/>
<reference evidence="1" key="1">
    <citation type="journal article" date="2023" name="Nat. Commun.">
        <title>Diploid and tetraploid genomes of Acorus and the evolution of monocots.</title>
        <authorList>
            <person name="Ma L."/>
            <person name="Liu K.W."/>
            <person name="Li Z."/>
            <person name="Hsiao Y.Y."/>
            <person name="Qi Y."/>
            <person name="Fu T."/>
            <person name="Tang G.D."/>
            <person name="Zhang D."/>
            <person name="Sun W.H."/>
            <person name="Liu D.K."/>
            <person name="Li Y."/>
            <person name="Chen G.Z."/>
            <person name="Liu X.D."/>
            <person name="Liao X.Y."/>
            <person name="Jiang Y.T."/>
            <person name="Yu X."/>
            <person name="Hao Y."/>
            <person name="Huang J."/>
            <person name="Zhao X.W."/>
            <person name="Ke S."/>
            <person name="Chen Y.Y."/>
            <person name="Wu W.L."/>
            <person name="Hsu J.L."/>
            <person name="Lin Y.F."/>
            <person name="Huang M.D."/>
            <person name="Li C.Y."/>
            <person name="Huang L."/>
            <person name="Wang Z.W."/>
            <person name="Zhao X."/>
            <person name="Zhong W.Y."/>
            <person name="Peng D.H."/>
            <person name="Ahmad S."/>
            <person name="Lan S."/>
            <person name="Zhang J.S."/>
            <person name="Tsai W.C."/>
            <person name="Van de Peer Y."/>
            <person name="Liu Z.J."/>
        </authorList>
    </citation>
    <scope>NUCLEOTIDE SEQUENCE</scope>
    <source>
        <strain evidence="1">CP</strain>
    </source>
</reference>
<accession>A0AAV9F434</accession>
<protein>
    <submittedName>
        <fullName evidence="1">Uncharacterized protein</fullName>
    </submittedName>
</protein>
<dbReference type="Pfam" id="PF05553">
    <property type="entry name" value="DUF761"/>
    <property type="match status" value="1"/>
</dbReference>
<gene>
    <name evidence="1" type="ORF">QJS10_CPB04g01508</name>
</gene>
<dbReference type="EMBL" id="JAUJYO010000004">
    <property type="protein sequence ID" value="KAK1319964.1"/>
    <property type="molecule type" value="Genomic_DNA"/>
</dbReference>
<evidence type="ECO:0000313" key="2">
    <source>
        <dbReference type="Proteomes" id="UP001180020"/>
    </source>
</evidence>
<evidence type="ECO:0000313" key="1">
    <source>
        <dbReference type="EMBL" id="KAK1319964.1"/>
    </source>
</evidence>
<dbReference type="Proteomes" id="UP001180020">
    <property type="component" value="Unassembled WGS sequence"/>
</dbReference>
<name>A0AAV9F434_ACOCL</name>
<proteinExistence type="predicted"/>
<comment type="caution">
    <text evidence="1">The sequence shown here is derived from an EMBL/GenBank/DDBJ whole genome shotgun (WGS) entry which is preliminary data.</text>
</comment>
<keyword evidence="2" id="KW-1185">Reference proteome</keyword>
<dbReference type="InterPro" id="IPR008480">
    <property type="entry name" value="DUF761_pln"/>
</dbReference>
<reference evidence="1" key="2">
    <citation type="submission" date="2023-06" db="EMBL/GenBank/DDBJ databases">
        <authorList>
            <person name="Ma L."/>
            <person name="Liu K.-W."/>
            <person name="Li Z."/>
            <person name="Hsiao Y.-Y."/>
            <person name="Qi Y."/>
            <person name="Fu T."/>
            <person name="Tang G."/>
            <person name="Zhang D."/>
            <person name="Sun W.-H."/>
            <person name="Liu D.-K."/>
            <person name="Li Y."/>
            <person name="Chen G.-Z."/>
            <person name="Liu X.-D."/>
            <person name="Liao X.-Y."/>
            <person name="Jiang Y.-T."/>
            <person name="Yu X."/>
            <person name="Hao Y."/>
            <person name="Huang J."/>
            <person name="Zhao X.-W."/>
            <person name="Ke S."/>
            <person name="Chen Y.-Y."/>
            <person name="Wu W.-L."/>
            <person name="Hsu J.-L."/>
            <person name="Lin Y.-F."/>
            <person name="Huang M.-D."/>
            <person name="Li C.-Y."/>
            <person name="Huang L."/>
            <person name="Wang Z.-W."/>
            <person name="Zhao X."/>
            <person name="Zhong W.-Y."/>
            <person name="Peng D.-H."/>
            <person name="Ahmad S."/>
            <person name="Lan S."/>
            <person name="Zhang J.-S."/>
            <person name="Tsai W.-C."/>
            <person name="Van De Peer Y."/>
            <person name="Liu Z.-J."/>
        </authorList>
    </citation>
    <scope>NUCLEOTIDE SEQUENCE</scope>
    <source>
        <strain evidence="1">CP</strain>
        <tissue evidence="1">Leaves</tissue>
    </source>
</reference>
<sequence>MSFFTGHANKNHPRFHRHVNADIEEDHRIEDHQYCFPKLHVMFANEPVSEIKVHEQRFERGGDDGRVVVTQTVETVYEIGGVDSAAEEYIKRKHHDLELQKLQSMRGA</sequence>